<dbReference type="Proteomes" id="UP000183832">
    <property type="component" value="Unassembled WGS sequence"/>
</dbReference>
<evidence type="ECO:0000313" key="2">
    <source>
        <dbReference type="Proteomes" id="UP000183832"/>
    </source>
</evidence>
<dbReference type="EMBL" id="CVRI01000051">
    <property type="protein sequence ID" value="CRK99522.1"/>
    <property type="molecule type" value="Genomic_DNA"/>
</dbReference>
<organism evidence="1 2">
    <name type="scientific">Clunio marinus</name>
    <dbReference type="NCBI Taxonomy" id="568069"/>
    <lineage>
        <taxon>Eukaryota</taxon>
        <taxon>Metazoa</taxon>
        <taxon>Ecdysozoa</taxon>
        <taxon>Arthropoda</taxon>
        <taxon>Hexapoda</taxon>
        <taxon>Insecta</taxon>
        <taxon>Pterygota</taxon>
        <taxon>Neoptera</taxon>
        <taxon>Endopterygota</taxon>
        <taxon>Diptera</taxon>
        <taxon>Nematocera</taxon>
        <taxon>Chironomoidea</taxon>
        <taxon>Chironomidae</taxon>
        <taxon>Clunio</taxon>
    </lineage>
</organism>
<dbReference type="AlphaFoldDB" id="A0A1J1IID6"/>
<accession>A0A1J1IID6</accession>
<sequence>MKFDRDTTIWYSSLNSLLMVIFCKQDVDVSGKHKINLFEMKFKSMKFFSELYGKFGIQSFKKSKVDLCEIRTHYSEWII</sequence>
<reference evidence="1 2" key="1">
    <citation type="submission" date="2015-04" db="EMBL/GenBank/DDBJ databases">
        <authorList>
            <person name="Syromyatnikov M.Y."/>
            <person name="Popov V.N."/>
        </authorList>
    </citation>
    <scope>NUCLEOTIDE SEQUENCE [LARGE SCALE GENOMIC DNA]</scope>
</reference>
<evidence type="ECO:0000313" key="1">
    <source>
        <dbReference type="EMBL" id="CRK99522.1"/>
    </source>
</evidence>
<protein>
    <submittedName>
        <fullName evidence="1">CLUMA_CG012841, isoform A</fullName>
    </submittedName>
</protein>
<name>A0A1J1IID6_9DIPT</name>
<keyword evidence="2" id="KW-1185">Reference proteome</keyword>
<proteinExistence type="predicted"/>
<gene>
    <name evidence="1" type="ORF">CLUMA_CG012841</name>
</gene>